<sequence length="52" mass="6259">MYDAKDLEYKDKTNENNLKYSCICEKSYFVSQAKRNDLFNCKSSHVPYEHLF</sequence>
<keyword evidence="2" id="KW-1185">Reference proteome</keyword>
<dbReference type="Proteomes" id="UP001224418">
    <property type="component" value="Unassembled WGS sequence"/>
</dbReference>
<reference evidence="1 2" key="1">
    <citation type="submission" date="2023-07" db="EMBL/GenBank/DDBJ databases">
        <title>Genomic Encyclopedia of Type Strains, Phase IV (KMG-IV): sequencing the most valuable type-strain genomes for metagenomic binning, comparative biology and taxonomic classification.</title>
        <authorList>
            <person name="Goeker M."/>
        </authorList>
    </citation>
    <scope>NUCLEOTIDE SEQUENCE [LARGE SCALE GENOMIC DNA]</scope>
    <source>
        <strain evidence="1 2">DSM 1400</strain>
    </source>
</reference>
<name>A0ABU0JWT7_HATLI</name>
<proteinExistence type="predicted"/>
<organism evidence="1 2">
    <name type="scientific">Hathewaya limosa</name>
    <name type="common">Clostridium limosum</name>
    <dbReference type="NCBI Taxonomy" id="1536"/>
    <lineage>
        <taxon>Bacteria</taxon>
        <taxon>Bacillati</taxon>
        <taxon>Bacillota</taxon>
        <taxon>Clostridia</taxon>
        <taxon>Eubacteriales</taxon>
        <taxon>Clostridiaceae</taxon>
        <taxon>Hathewaya</taxon>
    </lineage>
</organism>
<accession>A0ABU0JWT7</accession>
<dbReference type="EMBL" id="JAUSWN010000023">
    <property type="protein sequence ID" value="MDQ0480608.1"/>
    <property type="molecule type" value="Genomic_DNA"/>
</dbReference>
<comment type="caution">
    <text evidence="1">The sequence shown here is derived from an EMBL/GenBank/DDBJ whole genome shotgun (WGS) entry which is preliminary data.</text>
</comment>
<evidence type="ECO:0000313" key="1">
    <source>
        <dbReference type="EMBL" id="MDQ0480608.1"/>
    </source>
</evidence>
<dbReference type="RefSeq" id="WP_162630379.1">
    <property type="nucleotide sequence ID" value="NZ_BAAACJ010000004.1"/>
</dbReference>
<protein>
    <submittedName>
        <fullName evidence="1">Uncharacterized protein</fullName>
    </submittedName>
</protein>
<gene>
    <name evidence="1" type="ORF">QOZ93_002356</name>
</gene>
<evidence type="ECO:0000313" key="2">
    <source>
        <dbReference type="Proteomes" id="UP001224418"/>
    </source>
</evidence>